<protein>
    <recommendedName>
        <fullName evidence="2">DC1 domain-containing protein</fullName>
    </recommendedName>
</protein>
<reference evidence="3 4" key="1">
    <citation type="submission" date="2022-03" db="EMBL/GenBank/DDBJ databases">
        <authorList>
            <person name="Nunn A."/>
            <person name="Chopra R."/>
            <person name="Nunn A."/>
            <person name="Contreras Garrido A."/>
        </authorList>
    </citation>
    <scope>NUCLEOTIDE SEQUENCE [LARGE SCALE GENOMIC DNA]</scope>
</reference>
<dbReference type="AlphaFoldDB" id="A0AAU9SCT5"/>
<dbReference type="InterPro" id="IPR004146">
    <property type="entry name" value="DC1"/>
</dbReference>
<name>A0AAU9SCT5_THLAR</name>
<keyword evidence="4" id="KW-1185">Reference proteome</keyword>
<dbReference type="InterPro" id="IPR053192">
    <property type="entry name" value="Vacuole_Formation_Reg"/>
</dbReference>
<sequence length="290" mass="33969">SFINPNILSNFFIYLQLFHPSSNTLNIGSSHYNKCTSSGEDTKGFYCSCSICDFILHLVCANILFINYPKRHDHTLTNFPRKNSLTCDVCALGDEKCFIYICYQCDFIIHKTCIYIPTTIKLSHHDHRLSSTPSLSIFNKIWSCGVDKYYGECSCVKSCNYENQKLRLKMLSRLKRYLLNNGRSTKPRLLTYFCFESRSAIFPLPLPISILTDDGVIKHFSHLSHYMRLDKKENDKMDDERRCQACILLVYENNIYDCIKCDFIFHETCVHLPIHLLYKWFRNMHPNAKL</sequence>
<dbReference type="PANTHER" id="PTHR32410:SF197">
    <property type="entry name" value="DC1 DOMAIN-CONTAINING PROTEIN"/>
    <property type="match status" value="1"/>
</dbReference>
<evidence type="ECO:0000259" key="2">
    <source>
        <dbReference type="Pfam" id="PF03107"/>
    </source>
</evidence>
<feature type="non-terminal residue" evidence="3">
    <location>
        <position position="1"/>
    </location>
</feature>
<gene>
    <name evidence="3" type="ORF">TAV2_LOCUS14180</name>
</gene>
<feature type="domain" description="DC1" evidence="2">
    <location>
        <begin position="70"/>
        <end position="114"/>
    </location>
</feature>
<dbReference type="Pfam" id="PF03107">
    <property type="entry name" value="C1_2"/>
    <property type="match status" value="2"/>
</dbReference>
<evidence type="ECO:0000313" key="3">
    <source>
        <dbReference type="EMBL" id="CAH2060418.1"/>
    </source>
</evidence>
<evidence type="ECO:0000256" key="1">
    <source>
        <dbReference type="ARBA" id="ARBA00022737"/>
    </source>
</evidence>
<feature type="non-terminal residue" evidence="3">
    <location>
        <position position="290"/>
    </location>
</feature>
<dbReference type="PANTHER" id="PTHR32410">
    <property type="entry name" value="CYSTEINE/HISTIDINE-RICH C1 DOMAIN FAMILY PROTEIN"/>
    <property type="match status" value="1"/>
</dbReference>
<feature type="domain" description="DC1" evidence="2">
    <location>
        <begin position="220"/>
        <end position="270"/>
    </location>
</feature>
<keyword evidence="1" id="KW-0677">Repeat</keyword>
<dbReference type="InterPro" id="IPR046349">
    <property type="entry name" value="C1-like_sf"/>
</dbReference>
<organism evidence="3 4">
    <name type="scientific">Thlaspi arvense</name>
    <name type="common">Field penny-cress</name>
    <dbReference type="NCBI Taxonomy" id="13288"/>
    <lineage>
        <taxon>Eukaryota</taxon>
        <taxon>Viridiplantae</taxon>
        <taxon>Streptophyta</taxon>
        <taxon>Embryophyta</taxon>
        <taxon>Tracheophyta</taxon>
        <taxon>Spermatophyta</taxon>
        <taxon>Magnoliopsida</taxon>
        <taxon>eudicotyledons</taxon>
        <taxon>Gunneridae</taxon>
        <taxon>Pentapetalae</taxon>
        <taxon>rosids</taxon>
        <taxon>malvids</taxon>
        <taxon>Brassicales</taxon>
        <taxon>Brassicaceae</taxon>
        <taxon>Thlaspideae</taxon>
        <taxon>Thlaspi</taxon>
    </lineage>
</organism>
<dbReference type="EMBL" id="OU466860">
    <property type="protein sequence ID" value="CAH2060418.1"/>
    <property type="molecule type" value="Genomic_DNA"/>
</dbReference>
<proteinExistence type="predicted"/>
<accession>A0AAU9SCT5</accession>
<dbReference type="Proteomes" id="UP000836841">
    <property type="component" value="Chromosome 4"/>
</dbReference>
<evidence type="ECO:0000313" key="4">
    <source>
        <dbReference type="Proteomes" id="UP000836841"/>
    </source>
</evidence>
<dbReference type="SUPFAM" id="SSF57889">
    <property type="entry name" value="Cysteine-rich domain"/>
    <property type="match status" value="2"/>
</dbReference>